<organism evidence="4 5">
    <name type="scientific">Coniochaeta hoffmannii</name>
    <dbReference type="NCBI Taxonomy" id="91930"/>
    <lineage>
        <taxon>Eukaryota</taxon>
        <taxon>Fungi</taxon>
        <taxon>Dikarya</taxon>
        <taxon>Ascomycota</taxon>
        <taxon>Pezizomycotina</taxon>
        <taxon>Sordariomycetes</taxon>
        <taxon>Sordariomycetidae</taxon>
        <taxon>Coniochaetales</taxon>
        <taxon>Coniochaetaceae</taxon>
        <taxon>Coniochaeta</taxon>
    </lineage>
</organism>
<dbReference type="SUPFAM" id="SSF57667">
    <property type="entry name" value="beta-beta-alpha zinc fingers"/>
    <property type="match status" value="1"/>
</dbReference>
<keyword evidence="1" id="KW-0862">Zinc</keyword>
<evidence type="ECO:0000259" key="3">
    <source>
        <dbReference type="PROSITE" id="PS50157"/>
    </source>
</evidence>
<dbReference type="PROSITE" id="PS00028">
    <property type="entry name" value="ZINC_FINGER_C2H2_1"/>
    <property type="match status" value="1"/>
</dbReference>
<evidence type="ECO:0000256" key="1">
    <source>
        <dbReference type="PROSITE-ProRule" id="PRU00042"/>
    </source>
</evidence>
<dbReference type="InterPro" id="IPR013087">
    <property type="entry name" value="Znf_C2H2_type"/>
</dbReference>
<evidence type="ECO:0000256" key="2">
    <source>
        <dbReference type="SAM" id="MobiDB-lite"/>
    </source>
</evidence>
<keyword evidence="1" id="KW-0863">Zinc-finger</keyword>
<proteinExistence type="predicted"/>
<evidence type="ECO:0000313" key="5">
    <source>
        <dbReference type="Proteomes" id="UP001174691"/>
    </source>
</evidence>
<dbReference type="Gene3D" id="3.30.160.60">
    <property type="entry name" value="Classic Zinc Finger"/>
    <property type="match status" value="1"/>
</dbReference>
<keyword evidence="1" id="KW-0479">Metal-binding</keyword>
<feature type="domain" description="C2H2-type" evidence="3">
    <location>
        <begin position="30"/>
        <end position="57"/>
    </location>
</feature>
<gene>
    <name evidence="4" type="ORF">NKR19_g2968</name>
</gene>
<dbReference type="InterPro" id="IPR036236">
    <property type="entry name" value="Znf_C2H2_sf"/>
</dbReference>
<dbReference type="PROSITE" id="PS50157">
    <property type="entry name" value="ZINC_FINGER_C2H2_2"/>
    <property type="match status" value="1"/>
</dbReference>
<dbReference type="AlphaFoldDB" id="A0AA38VMK4"/>
<feature type="region of interest" description="Disordered" evidence="2">
    <location>
        <begin position="1"/>
        <end position="26"/>
    </location>
</feature>
<dbReference type="EMBL" id="JANBVN010000031">
    <property type="protein sequence ID" value="KAJ9160762.1"/>
    <property type="molecule type" value="Genomic_DNA"/>
</dbReference>
<keyword evidence="5" id="KW-1185">Reference proteome</keyword>
<sequence>MAPSDPGPSTWSEPAQGSSDAHDNQLSQSYVCPTCGKAYEKAHILRKHLKTHNPSIPCPASKPAAPCTFTTAERRDMNRHLWVAHSKWFTRRDNLVRHLNEGRCRPAGEEEDEGEEE</sequence>
<accession>A0AA38VMK4</accession>
<reference evidence="4" key="1">
    <citation type="submission" date="2022-07" db="EMBL/GenBank/DDBJ databases">
        <title>Fungi with potential for degradation of polypropylene.</title>
        <authorList>
            <person name="Gostincar C."/>
        </authorList>
    </citation>
    <scope>NUCLEOTIDE SEQUENCE</scope>
    <source>
        <strain evidence="4">EXF-13287</strain>
    </source>
</reference>
<evidence type="ECO:0000313" key="4">
    <source>
        <dbReference type="EMBL" id="KAJ9160762.1"/>
    </source>
</evidence>
<dbReference type="Proteomes" id="UP001174691">
    <property type="component" value="Unassembled WGS sequence"/>
</dbReference>
<feature type="compositionally biased region" description="Polar residues" evidence="2">
    <location>
        <begin position="7"/>
        <end position="26"/>
    </location>
</feature>
<protein>
    <recommendedName>
        <fullName evidence="3">C2H2-type domain-containing protein</fullName>
    </recommendedName>
</protein>
<name>A0AA38VMK4_9PEZI</name>
<dbReference type="Pfam" id="PF00096">
    <property type="entry name" value="zf-C2H2"/>
    <property type="match status" value="1"/>
</dbReference>
<dbReference type="GO" id="GO:0008270">
    <property type="term" value="F:zinc ion binding"/>
    <property type="evidence" value="ECO:0007669"/>
    <property type="project" value="UniProtKB-KW"/>
</dbReference>
<comment type="caution">
    <text evidence="4">The sequence shown here is derived from an EMBL/GenBank/DDBJ whole genome shotgun (WGS) entry which is preliminary data.</text>
</comment>